<keyword evidence="1" id="KW-1133">Transmembrane helix</keyword>
<evidence type="ECO:0000313" key="3">
    <source>
        <dbReference type="Proteomes" id="UP000219048"/>
    </source>
</evidence>
<organism evidence="2 3">
    <name type="scientific">Flagellimonas pacifica</name>
    <dbReference type="NCBI Taxonomy" id="1247520"/>
    <lineage>
        <taxon>Bacteria</taxon>
        <taxon>Pseudomonadati</taxon>
        <taxon>Bacteroidota</taxon>
        <taxon>Flavobacteriia</taxon>
        <taxon>Flavobacteriales</taxon>
        <taxon>Flavobacteriaceae</taxon>
        <taxon>Flagellimonas</taxon>
    </lineage>
</organism>
<dbReference type="Pfam" id="PF12730">
    <property type="entry name" value="ABC2_membrane_4"/>
    <property type="match status" value="1"/>
</dbReference>
<gene>
    <name evidence="2" type="ORF">SAMN06265377_1091</name>
</gene>
<feature type="transmembrane region" description="Helical" evidence="1">
    <location>
        <begin position="173"/>
        <end position="200"/>
    </location>
</feature>
<dbReference type="InterPro" id="IPR021913">
    <property type="entry name" value="DUF3526"/>
</dbReference>
<accession>A0A285ME21</accession>
<reference evidence="3" key="1">
    <citation type="submission" date="2017-09" db="EMBL/GenBank/DDBJ databases">
        <authorList>
            <person name="Varghese N."/>
            <person name="Submissions S."/>
        </authorList>
    </citation>
    <scope>NUCLEOTIDE SEQUENCE [LARGE SCALE GENOMIC DNA]</scope>
    <source>
        <strain evidence="3">DSM 25885</strain>
    </source>
</reference>
<dbReference type="AlphaFoldDB" id="A0A285ME21"/>
<evidence type="ECO:0000256" key="1">
    <source>
        <dbReference type="SAM" id="Phobius"/>
    </source>
</evidence>
<protein>
    <submittedName>
        <fullName evidence="2">ABC-2 type transport system permease protein</fullName>
    </submittedName>
</protein>
<dbReference type="EMBL" id="OBEH01000001">
    <property type="protein sequence ID" value="SNY95422.1"/>
    <property type="molecule type" value="Genomic_DNA"/>
</dbReference>
<keyword evidence="1" id="KW-0812">Transmembrane</keyword>
<dbReference type="OrthoDB" id="184009at2"/>
<proteinExistence type="predicted"/>
<dbReference type="PANTHER" id="PTHR43471:SF1">
    <property type="entry name" value="ABC TRANSPORTER PERMEASE PROTEIN NOSY-RELATED"/>
    <property type="match status" value="1"/>
</dbReference>
<keyword evidence="1" id="KW-0472">Membrane</keyword>
<feature type="transmembrane region" description="Helical" evidence="1">
    <location>
        <begin position="212"/>
        <end position="238"/>
    </location>
</feature>
<dbReference type="GO" id="GO:0016020">
    <property type="term" value="C:membrane"/>
    <property type="evidence" value="ECO:0007669"/>
    <property type="project" value="UniProtKB-SubCell"/>
</dbReference>
<dbReference type="Pfam" id="PF12040">
    <property type="entry name" value="DUF3526"/>
    <property type="match status" value="1"/>
</dbReference>
<feature type="transmembrane region" description="Helical" evidence="1">
    <location>
        <begin position="20"/>
        <end position="37"/>
    </location>
</feature>
<sequence length="480" mass="54800">MGKEIQIAKLFWKAAFKNKGIFLLIFFMGLLLAYAAYSGKKNFETQNQIRDKYQKEARKDWVNNPDKHPHRMAHYGHFAFRPKAPLSVFDFGMESFFGNTIFLEAHKQNTVNFSEASFSTGMLRFGEISIAMILQVLLPLLIFFLGFAAIAAERQNGTLKMLLIQGVKWRTLILGKSLGILAVVMTLFIPIVLATIFLFSGLQDMNTSADEFLRLLFIVLCYFIYLVIFCVIAVLISAISKTPKAALISLIGLWLLLIVVLPRISQALGASIYSIPSKAKFESAIGDAIMKVGDSHNPDDPYYKALKDSLLEAHQVDSVKELPFNYSGYQMREGEKISTEIYNQHYDQLLNIYEKQNGFSKMMSFLNPFMAIKNVSMALSGTDFSAFMDFQKQAEDYRYNLAQEMNELQIKHISNEAKSSSDKNHILDNDHWEEVEEFEYKPSTISQTFKNEWISFVAFLFWTGFLAFLIHKLSKTLKAI</sequence>
<feature type="transmembrane region" description="Helical" evidence="1">
    <location>
        <begin position="128"/>
        <end position="152"/>
    </location>
</feature>
<dbReference type="RefSeq" id="WP_097044719.1">
    <property type="nucleotide sequence ID" value="NZ_OBEH01000001.1"/>
</dbReference>
<dbReference type="Proteomes" id="UP000219048">
    <property type="component" value="Unassembled WGS sequence"/>
</dbReference>
<name>A0A285ME21_9FLAO</name>
<evidence type="ECO:0000313" key="2">
    <source>
        <dbReference type="EMBL" id="SNY95422.1"/>
    </source>
</evidence>
<feature type="transmembrane region" description="Helical" evidence="1">
    <location>
        <begin position="245"/>
        <end position="264"/>
    </location>
</feature>
<dbReference type="PANTHER" id="PTHR43471">
    <property type="entry name" value="ABC TRANSPORTER PERMEASE"/>
    <property type="match status" value="1"/>
</dbReference>
<dbReference type="GO" id="GO:0140359">
    <property type="term" value="F:ABC-type transporter activity"/>
    <property type="evidence" value="ECO:0007669"/>
    <property type="project" value="InterPro"/>
</dbReference>
<feature type="transmembrane region" description="Helical" evidence="1">
    <location>
        <begin position="453"/>
        <end position="470"/>
    </location>
</feature>
<keyword evidence="3" id="KW-1185">Reference proteome</keyword>